<dbReference type="InterPro" id="IPR052359">
    <property type="entry name" value="HTH-type_reg/antitoxin"/>
</dbReference>
<dbReference type="PROSITE" id="PS50943">
    <property type="entry name" value="HTH_CROC1"/>
    <property type="match status" value="1"/>
</dbReference>
<evidence type="ECO:0000256" key="2">
    <source>
        <dbReference type="ARBA" id="ARBA00023125"/>
    </source>
</evidence>
<dbReference type="CDD" id="cd00093">
    <property type="entry name" value="HTH_XRE"/>
    <property type="match status" value="1"/>
</dbReference>
<dbReference type="SUPFAM" id="SSF47413">
    <property type="entry name" value="lambda repressor-like DNA-binding domains"/>
    <property type="match status" value="1"/>
</dbReference>
<keyword evidence="2" id="KW-0238">DNA-binding</keyword>
<evidence type="ECO:0000256" key="1">
    <source>
        <dbReference type="ARBA" id="ARBA00023015"/>
    </source>
</evidence>
<dbReference type="GO" id="GO:0003677">
    <property type="term" value="F:DNA binding"/>
    <property type="evidence" value="ECO:0007669"/>
    <property type="project" value="UniProtKB-KW"/>
</dbReference>
<keyword evidence="1" id="KW-0805">Transcription regulation</keyword>
<dbReference type="Proteomes" id="UP000032930">
    <property type="component" value="Plasmid megaplasmid"/>
</dbReference>
<organism evidence="5 6">
    <name type="scientific">Xenorhabdus bovienii</name>
    <name type="common">Xenorhabdus nematophila subsp. bovienii</name>
    <dbReference type="NCBI Taxonomy" id="40576"/>
    <lineage>
        <taxon>Bacteria</taxon>
        <taxon>Pseudomonadati</taxon>
        <taxon>Pseudomonadota</taxon>
        <taxon>Gammaproteobacteria</taxon>
        <taxon>Enterobacterales</taxon>
        <taxon>Morganellaceae</taxon>
        <taxon>Xenorhabdus</taxon>
    </lineage>
</organism>
<accession>A0A0B6XGI3</accession>
<protein>
    <submittedName>
        <fullName evidence="5">Putative HipB antitoxin</fullName>
    </submittedName>
</protein>
<dbReference type="SMART" id="SM00530">
    <property type="entry name" value="HTH_XRE"/>
    <property type="match status" value="1"/>
</dbReference>
<proteinExistence type="predicted"/>
<evidence type="ECO:0000313" key="6">
    <source>
        <dbReference type="Proteomes" id="UP000032930"/>
    </source>
</evidence>
<dbReference type="InterPro" id="IPR010982">
    <property type="entry name" value="Lambda_DNA-bd_dom_sf"/>
</dbReference>
<dbReference type="InterPro" id="IPR047761">
    <property type="entry name" value="NadS-like"/>
</dbReference>
<dbReference type="PANTHER" id="PTHR36511:SF3">
    <property type="entry name" value="ANTITOXIN HIGA-2"/>
    <property type="match status" value="1"/>
</dbReference>
<dbReference type="PANTHER" id="PTHR36511">
    <property type="entry name" value="MERR FAMILY BACTERIAL REGULATORY PROTEIN"/>
    <property type="match status" value="1"/>
</dbReference>
<keyword evidence="3" id="KW-0804">Transcription</keyword>
<dbReference type="RefSeq" id="WP_046338237.1">
    <property type="nucleotide sequence ID" value="NZ_CAWMEF010000003.1"/>
</dbReference>
<dbReference type="EMBL" id="FO818638">
    <property type="protein sequence ID" value="CDM92263.1"/>
    <property type="molecule type" value="Genomic_DNA"/>
</dbReference>
<dbReference type="KEGG" id="xbv:XBW1_mp0144"/>
<feature type="domain" description="HTH cro/C1-type" evidence="4">
    <location>
        <begin position="39"/>
        <end position="82"/>
    </location>
</feature>
<sequence>MDDKLFDDLLSSVKEMVAIENGEFQPKPEHVHRHAIPSVKSIRNHFGMKQVEFAEMIGVSVALVQSWESKRRTPSGTALKMLFLIEKNPNIVDTLKSI</sequence>
<evidence type="ECO:0000313" key="5">
    <source>
        <dbReference type="EMBL" id="CDM92263.1"/>
    </source>
</evidence>
<dbReference type="InterPro" id="IPR001387">
    <property type="entry name" value="Cro/C1-type_HTH"/>
</dbReference>
<name>A0A0B6XGI3_XENBV</name>
<evidence type="ECO:0000256" key="3">
    <source>
        <dbReference type="ARBA" id="ARBA00023163"/>
    </source>
</evidence>
<evidence type="ECO:0000259" key="4">
    <source>
        <dbReference type="PROSITE" id="PS50943"/>
    </source>
</evidence>
<gene>
    <name evidence="5" type="ORF">XBW1_mp0144</name>
</gene>
<reference evidence="5 6" key="1">
    <citation type="submission" date="2014-02" db="EMBL/GenBank/DDBJ databases">
        <authorList>
            <person name="Genoscope - CEA"/>
        </authorList>
    </citation>
    <scope>NUCLEOTIDE SEQUENCE [LARGE SCALE GENOMIC DNA]</scope>
    <source>
        <strain evidence="5 6">CS03</strain>
        <plasmid evidence="6">Plasmid</plasmid>
    </source>
</reference>
<dbReference type="AlphaFoldDB" id="A0A0B6XGI3"/>
<dbReference type="NCBIfam" id="NF041265">
    <property type="entry name" value="NadS"/>
    <property type="match status" value="1"/>
</dbReference>
<dbReference type="Gene3D" id="1.10.260.40">
    <property type="entry name" value="lambda repressor-like DNA-binding domains"/>
    <property type="match status" value="1"/>
</dbReference>
<dbReference type="Pfam" id="PF01381">
    <property type="entry name" value="HTH_3"/>
    <property type="match status" value="1"/>
</dbReference>